<reference evidence="2" key="1">
    <citation type="submission" date="2019-09" db="EMBL/GenBank/DDBJ databases">
        <title>Distinct polysaccharide growth profiles of human intestinal Prevotella copri isolates.</title>
        <authorList>
            <person name="Fehlner-Peach H."/>
            <person name="Magnabosco C."/>
            <person name="Raghavan V."/>
            <person name="Scher J.U."/>
            <person name="Tett A."/>
            <person name="Cox L.M."/>
            <person name="Gottsegen C."/>
            <person name="Watters A."/>
            <person name="Wiltshire- Gordon J.D."/>
            <person name="Segata N."/>
            <person name="Bonneau R."/>
            <person name="Littman D.R."/>
        </authorList>
    </citation>
    <scope>NUCLEOTIDE SEQUENCE [LARGE SCALE GENOMIC DNA]</scope>
    <source>
        <strain evidence="2">iP54</strain>
    </source>
</reference>
<dbReference type="EMBL" id="VZBQ01000029">
    <property type="protein sequence ID" value="MQN88801.1"/>
    <property type="molecule type" value="Genomic_DNA"/>
</dbReference>
<organism evidence="1 2">
    <name type="scientific">Segatella copri</name>
    <dbReference type="NCBI Taxonomy" id="165179"/>
    <lineage>
        <taxon>Bacteria</taxon>
        <taxon>Pseudomonadati</taxon>
        <taxon>Bacteroidota</taxon>
        <taxon>Bacteroidia</taxon>
        <taxon>Bacteroidales</taxon>
        <taxon>Prevotellaceae</taxon>
        <taxon>Segatella</taxon>
    </lineage>
</organism>
<comment type="caution">
    <text evidence="1">The sequence shown here is derived from an EMBL/GenBank/DDBJ whole genome shotgun (WGS) entry which is preliminary data.</text>
</comment>
<accession>A0A646HM75</accession>
<evidence type="ECO:0000313" key="2">
    <source>
        <dbReference type="Proteomes" id="UP000420635"/>
    </source>
</evidence>
<dbReference type="AlphaFoldDB" id="A0A646HM75"/>
<dbReference type="Proteomes" id="UP000420635">
    <property type="component" value="Unassembled WGS sequence"/>
</dbReference>
<proteinExistence type="predicted"/>
<name>A0A646HM75_9BACT</name>
<evidence type="ECO:0000313" key="1">
    <source>
        <dbReference type="EMBL" id="MQN88801.1"/>
    </source>
</evidence>
<dbReference type="RefSeq" id="WP_153114028.1">
    <property type="nucleotide sequence ID" value="NZ_VZAS01000179.1"/>
</dbReference>
<protein>
    <submittedName>
        <fullName evidence="1">Uncharacterized protein</fullName>
    </submittedName>
</protein>
<gene>
    <name evidence="1" type="ORF">F7D59_02735</name>
</gene>
<sequence length="154" mass="17806">MENQNKNAAAKVAANIAEERMHPIFEECEVMNAGKPAREHMLSMNGMYISGITDEQLKEMHEKLTELLTGEKPRKYYYAEATIPRKNGDILCNKDFVVKTDGDKFPLVDALHHLHAFFEDSKYAEDLNFKNAHICCCLEISKEDYEAFQEYHEK</sequence>